<dbReference type="InterPro" id="IPR058240">
    <property type="entry name" value="rSAM_sf"/>
</dbReference>
<dbReference type="EMBL" id="SNXO01000024">
    <property type="protein sequence ID" value="TDP52990.1"/>
    <property type="molecule type" value="Genomic_DNA"/>
</dbReference>
<evidence type="ECO:0000313" key="5">
    <source>
        <dbReference type="EMBL" id="TDP52990.1"/>
    </source>
</evidence>
<dbReference type="InterPro" id="IPR007197">
    <property type="entry name" value="rSAM"/>
</dbReference>
<keyword evidence="1" id="KW-0479">Metal-binding</keyword>
<evidence type="ECO:0000259" key="4">
    <source>
        <dbReference type="SMART" id="SM00729"/>
    </source>
</evidence>
<dbReference type="RefSeq" id="WP_133528736.1">
    <property type="nucleotide sequence ID" value="NZ_CALCQM010000010.1"/>
</dbReference>
<dbReference type="SUPFAM" id="SSF102114">
    <property type="entry name" value="Radical SAM enzymes"/>
    <property type="match status" value="1"/>
</dbReference>
<organism evidence="5 6">
    <name type="scientific">Aminicella lysinilytica</name>
    <dbReference type="NCBI Taxonomy" id="433323"/>
    <lineage>
        <taxon>Bacteria</taxon>
        <taxon>Bacillati</taxon>
        <taxon>Bacillota</taxon>
        <taxon>Clostridia</taxon>
        <taxon>Peptostreptococcales</taxon>
        <taxon>Anaerovoracaceae</taxon>
        <taxon>Aminicella</taxon>
    </lineage>
</organism>
<dbReference type="GO" id="GO:0046872">
    <property type="term" value="F:metal ion binding"/>
    <property type="evidence" value="ECO:0007669"/>
    <property type="project" value="UniProtKB-KW"/>
</dbReference>
<protein>
    <submittedName>
        <fullName evidence="5">DNA repair photolyase</fullName>
    </submittedName>
</protein>
<dbReference type="SMART" id="SM00729">
    <property type="entry name" value="Elp3"/>
    <property type="match status" value="1"/>
</dbReference>
<evidence type="ECO:0000256" key="2">
    <source>
        <dbReference type="ARBA" id="ARBA00023004"/>
    </source>
</evidence>
<comment type="caution">
    <text evidence="5">The sequence shown here is derived from an EMBL/GenBank/DDBJ whole genome shotgun (WGS) entry which is preliminary data.</text>
</comment>
<gene>
    <name evidence="5" type="ORF">EV211_1248</name>
</gene>
<dbReference type="GO" id="GO:0016829">
    <property type="term" value="F:lyase activity"/>
    <property type="evidence" value="ECO:0007669"/>
    <property type="project" value="UniProtKB-KW"/>
</dbReference>
<dbReference type="Pfam" id="PF04055">
    <property type="entry name" value="Radical_SAM"/>
    <property type="match status" value="1"/>
</dbReference>
<proteinExistence type="predicted"/>
<evidence type="ECO:0000256" key="1">
    <source>
        <dbReference type="ARBA" id="ARBA00022723"/>
    </source>
</evidence>
<dbReference type="SFLD" id="SFLDS00029">
    <property type="entry name" value="Radical_SAM"/>
    <property type="match status" value="1"/>
</dbReference>
<accession>A0A4R6Q0A3</accession>
<dbReference type="InterPro" id="IPR040086">
    <property type="entry name" value="MJ0683-like"/>
</dbReference>
<dbReference type="SFLD" id="SFLDG01084">
    <property type="entry name" value="Uncharacterised_Radical_SAM_Su"/>
    <property type="match status" value="1"/>
</dbReference>
<dbReference type="Gene3D" id="3.80.30.30">
    <property type="match status" value="1"/>
</dbReference>
<dbReference type="PANTHER" id="PTHR43432:SF5">
    <property type="entry name" value="ELP3_MIAA_NIFB-LIKE RADICAL SAM CORE DOMAIN-CONTAINING PROTEIN"/>
    <property type="match status" value="1"/>
</dbReference>
<keyword evidence="6" id="KW-1185">Reference proteome</keyword>
<name>A0A4R6Q0A3_9FIRM</name>
<dbReference type="PANTHER" id="PTHR43432">
    <property type="entry name" value="SLR0285 PROTEIN"/>
    <property type="match status" value="1"/>
</dbReference>
<dbReference type="CDD" id="cd01335">
    <property type="entry name" value="Radical_SAM"/>
    <property type="match status" value="1"/>
</dbReference>
<keyword evidence="5" id="KW-0456">Lyase</keyword>
<dbReference type="GO" id="GO:0051536">
    <property type="term" value="F:iron-sulfur cluster binding"/>
    <property type="evidence" value="ECO:0007669"/>
    <property type="project" value="UniProtKB-KW"/>
</dbReference>
<keyword evidence="3" id="KW-0411">Iron-sulfur</keyword>
<keyword evidence="2" id="KW-0408">Iron</keyword>
<dbReference type="Proteomes" id="UP000295500">
    <property type="component" value="Unassembled WGS sequence"/>
</dbReference>
<dbReference type="OrthoDB" id="9785699at2"/>
<sequence length="300" mass="34436">MSLEYIPAKSIVFGYSNGDKWFGCNYNMNIYKGCCHGCIYCDSRSECYHIDDFDRVRAKANTIDILSKQLVGKRQKGIIGTGAMSDPYNPYEEEARLTRGALELIDFNYFGISITTKSALITRDIDLLARIRRHSPTICQITITSASDELSRMIEPRVSLSSERFDAIRQLTDAGIYAGIMMTPILPFINDTPENIIGIIEKAHQCGTRFIYPGFGVTLRTNQRDYFFEQIDDKFPMVKSKYLKQFGNNYVCNSPNHRELRKLFTSNCKKYGILYRMADIIKAYKSEYECDSEQLSMELI</sequence>
<dbReference type="InterPro" id="IPR006638">
    <property type="entry name" value="Elp3/MiaA/NifB-like_rSAM"/>
</dbReference>
<reference evidence="5 6" key="1">
    <citation type="submission" date="2019-03" db="EMBL/GenBank/DDBJ databases">
        <title>Genomic Encyclopedia of Type Strains, Phase IV (KMG-IV): sequencing the most valuable type-strain genomes for metagenomic binning, comparative biology and taxonomic classification.</title>
        <authorList>
            <person name="Goeker M."/>
        </authorList>
    </citation>
    <scope>NUCLEOTIDE SEQUENCE [LARGE SCALE GENOMIC DNA]</scope>
    <source>
        <strain evidence="5 6">DSM 28287</strain>
    </source>
</reference>
<feature type="domain" description="Elp3/MiaA/NifB-like radical SAM core" evidence="4">
    <location>
        <begin position="24"/>
        <end position="240"/>
    </location>
</feature>
<evidence type="ECO:0000313" key="6">
    <source>
        <dbReference type="Proteomes" id="UP000295500"/>
    </source>
</evidence>
<dbReference type="AlphaFoldDB" id="A0A4R6Q0A3"/>
<evidence type="ECO:0000256" key="3">
    <source>
        <dbReference type="ARBA" id="ARBA00023014"/>
    </source>
</evidence>